<feature type="region of interest" description="Disordered" evidence="1">
    <location>
        <begin position="230"/>
        <end position="250"/>
    </location>
</feature>
<comment type="caution">
    <text evidence="2">The sequence shown here is derived from an EMBL/GenBank/DDBJ whole genome shotgun (WGS) entry which is preliminary data.</text>
</comment>
<evidence type="ECO:0000313" key="2">
    <source>
        <dbReference type="EMBL" id="MSU91481.1"/>
    </source>
</evidence>
<protein>
    <recommendedName>
        <fullName evidence="4">Universal stress protein family protein</fullName>
    </recommendedName>
</protein>
<evidence type="ECO:0008006" key="4">
    <source>
        <dbReference type="Google" id="ProtNLM"/>
    </source>
</evidence>
<evidence type="ECO:0000256" key="1">
    <source>
        <dbReference type="SAM" id="MobiDB-lite"/>
    </source>
</evidence>
<dbReference type="EMBL" id="WIND01000020">
    <property type="protein sequence ID" value="MSU91481.1"/>
    <property type="molecule type" value="Genomic_DNA"/>
</dbReference>
<organism evidence="2 3">
    <name type="scientific">Halovulum marinum</name>
    <dbReference type="NCBI Taxonomy" id="2662447"/>
    <lineage>
        <taxon>Bacteria</taxon>
        <taxon>Pseudomonadati</taxon>
        <taxon>Pseudomonadota</taxon>
        <taxon>Alphaproteobacteria</taxon>
        <taxon>Rhodobacterales</taxon>
        <taxon>Paracoccaceae</taxon>
        <taxon>Halovulum</taxon>
    </lineage>
</organism>
<reference evidence="2 3" key="1">
    <citation type="submission" date="2019-10" db="EMBL/GenBank/DDBJ databases">
        <title>Cognatihalovulum marinum gen. nov. sp. nov., a new member of the family Rhodobacteraceae isolated from deep seawater of the Northwest Indian Ocean.</title>
        <authorList>
            <person name="Ruan C."/>
            <person name="Wang J."/>
            <person name="Zheng X."/>
            <person name="Song L."/>
            <person name="Zhu Y."/>
            <person name="Huang Y."/>
            <person name="Lu Z."/>
            <person name="Du W."/>
            <person name="Huang L."/>
            <person name="Dai X."/>
        </authorList>
    </citation>
    <scope>NUCLEOTIDE SEQUENCE [LARGE SCALE GENOMIC DNA]</scope>
    <source>
        <strain evidence="2 3">2CG4</strain>
    </source>
</reference>
<dbReference type="InterPro" id="IPR014729">
    <property type="entry name" value="Rossmann-like_a/b/a_fold"/>
</dbReference>
<evidence type="ECO:0000313" key="3">
    <source>
        <dbReference type="Proteomes" id="UP000474957"/>
    </source>
</evidence>
<dbReference type="Gene3D" id="3.40.50.620">
    <property type="entry name" value="HUPs"/>
    <property type="match status" value="1"/>
</dbReference>
<proteinExistence type="predicted"/>
<dbReference type="AlphaFoldDB" id="A0A6L5Z4J3"/>
<gene>
    <name evidence="2" type="ORF">GE300_18030</name>
</gene>
<keyword evidence="3" id="KW-1185">Reference proteome</keyword>
<accession>A0A6L5Z4J3</accession>
<name>A0A6L5Z4J3_9RHOB</name>
<sequence>MRARRILIGASRFDDADGALRLAMLLAARTESEVRGIFVEEQEYLDLAAAPATRAVTPGGRPLAPPTVPEVRARLAADARAFEAALAQAAGQALRRWSFERAQGRLLSILRRAALPGDLLLIGHARRPAPGAVVLVAGAAGPGRFARDTARAVAAALDAPVLVALVGAGSAAGHLPGNIETFSGPEALLRRLDRLSVAAVVLDRSGAPFAADRELRRLIGAARCPAVLVGGDDTSEPDAGHAGARDAEAE</sequence>
<dbReference type="RefSeq" id="WP_154448685.1">
    <property type="nucleotide sequence ID" value="NZ_WIND01000020.1"/>
</dbReference>
<dbReference type="Proteomes" id="UP000474957">
    <property type="component" value="Unassembled WGS sequence"/>
</dbReference>
<dbReference type="SUPFAM" id="SSF52402">
    <property type="entry name" value="Adenine nucleotide alpha hydrolases-like"/>
    <property type="match status" value="1"/>
</dbReference>